<dbReference type="AlphaFoldDB" id="A0A7I8D934"/>
<evidence type="ECO:0000313" key="4">
    <source>
        <dbReference type="Proteomes" id="UP000593802"/>
    </source>
</evidence>
<dbReference type="PROSITE" id="PS01137">
    <property type="entry name" value="TATD_1"/>
    <property type="match status" value="1"/>
</dbReference>
<evidence type="ECO:0000256" key="2">
    <source>
        <dbReference type="PIRSR" id="PIRSR005902-1"/>
    </source>
</evidence>
<dbReference type="Pfam" id="PF01026">
    <property type="entry name" value="TatD_DNase"/>
    <property type="match status" value="1"/>
</dbReference>
<dbReference type="GO" id="GO:0016788">
    <property type="term" value="F:hydrolase activity, acting on ester bonds"/>
    <property type="evidence" value="ECO:0007669"/>
    <property type="project" value="InterPro"/>
</dbReference>
<dbReference type="Proteomes" id="UP000593802">
    <property type="component" value="Chromosome"/>
</dbReference>
<feature type="binding site" evidence="2">
    <location>
        <position position="5"/>
    </location>
    <ligand>
        <name>a divalent metal cation</name>
        <dbReference type="ChEBI" id="CHEBI:60240"/>
        <label>1</label>
    </ligand>
</feature>
<dbReference type="PIRSF" id="PIRSF005902">
    <property type="entry name" value="DNase_TatD"/>
    <property type="match status" value="1"/>
</dbReference>
<feature type="binding site" evidence="2">
    <location>
        <position position="176"/>
    </location>
    <ligand>
        <name>a divalent metal cation</name>
        <dbReference type="ChEBI" id="CHEBI:60240"/>
        <label>2</label>
    </ligand>
</feature>
<dbReference type="SUPFAM" id="SSF51556">
    <property type="entry name" value="Metallo-dependent hydrolases"/>
    <property type="match status" value="1"/>
</dbReference>
<dbReference type="InterPro" id="IPR032466">
    <property type="entry name" value="Metal_Hydrolase"/>
</dbReference>
<dbReference type="KEGG" id="eff:skT53_08570"/>
<evidence type="ECO:0000313" key="3">
    <source>
        <dbReference type="EMBL" id="BCJ85872.1"/>
    </source>
</evidence>
<keyword evidence="2" id="KW-0479">Metal-binding</keyword>
<dbReference type="InterPro" id="IPR001130">
    <property type="entry name" value="TatD-like"/>
</dbReference>
<dbReference type="PANTHER" id="PTHR46124:SF2">
    <property type="entry name" value="D-AMINOACYL-TRNA DEACYLASE"/>
    <property type="match status" value="1"/>
</dbReference>
<keyword evidence="4" id="KW-1185">Reference proteome</keyword>
<dbReference type="InterPro" id="IPR018228">
    <property type="entry name" value="DNase_TatD-rel_CS"/>
</dbReference>
<dbReference type="Gene3D" id="3.20.20.140">
    <property type="entry name" value="Metal-dependent hydrolases"/>
    <property type="match status" value="1"/>
</dbReference>
<dbReference type="GO" id="GO:0046872">
    <property type="term" value="F:metal ion binding"/>
    <property type="evidence" value="ECO:0007669"/>
    <property type="project" value="UniProtKB-KW"/>
</dbReference>
<dbReference type="RefSeq" id="WP_200759943.1">
    <property type="nucleotide sequence ID" value="NZ_AP023366.1"/>
</dbReference>
<dbReference type="CDD" id="cd01310">
    <property type="entry name" value="TatD_DNAse"/>
    <property type="match status" value="1"/>
</dbReference>
<gene>
    <name evidence="3" type="ORF">skT53_08570</name>
</gene>
<proteinExistence type="predicted"/>
<organism evidence="3 4">
    <name type="scientific">Effusibacillus dendaii</name>
    <dbReference type="NCBI Taxonomy" id="2743772"/>
    <lineage>
        <taxon>Bacteria</taxon>
        <taxon>Bacillati</taxon>
        <taxon>Bacillota</taxon>
        <taxon>Bacilli</taxon>
        <taxon>Bacillales</taxon>
        <taxon>Alicyclobacillaceae</taxon>
        <taxon>Effusibacillus</taxon>
    </lineage>
</organism>
<reference evidence="3 4" key="1">
    <citation type="submission" date="2020-08" db="EMBL/GenBank/DDBJ databases">
        <title>Complete Genome Sequence of Effusibacillus dendaii Strain skT53, Isolated from Farmland soil.</title>
        <authorList>
            <person name="Konishi T."/>
            <person name="Kawasaki H."/>
        </authorList>
    </citation>
    <scope>NUCLEOTIDE SEQUENCE [LARGE SCALE GENOMIC DNA]</scope>
    <source>
        <strain evidence="4">skT53</strain>
    </source>
</reference>
<name>A0A7I8D934_9BACL</name>
<sequence length="278" mass="30898">MIDTHYHLDQLDEAILEEMLASAKAGGVTAVVAPATGVSSAKRLLSIAKRYPQFVKIGFGMHPEHVAERCLQAATGSPDAAIIQEIEQEWQALKRLVHTHRQEICAIGEIGLPYYALPADGRAPQDIPSVCFELFESQLLLAKQTGLPVILHAVHQMALPCLWKLCEHQIEKAVFHWLKAPPETVAQIVEAGYFISFTPETVYRERNQRIVMQVPLAHMLLETDGPWPYDGPYQGNLTHPLWIREVAAVVARLHGVSTDEVISITSANAARFFQIGEE</sequence>
<evidence type="ECO:0000256" key="1">
    <source>
        <dbReference type="ARBA" id="ARBA00022801"/>
    </source>
</evidence>
<protein>
    <submittedName>
        <fullName evidence="3">Uncharacterized protein</fullName>
    </submittedName>
</protein>
<dbReference type="EMBL" id="AP023366">
    <property type="protein sequence ID" value="BCJ85872.1"/>
    <property type="molecule type" value="Genomic_DNA"/>
</dbReference>
<feature type="binding site" evidence="2">
    <location>
        <position position="152"/>
    </location>
    <ligand>
        <name>a divalent metal cation</name>
        <dbReference type="ChEBI" id="CHEBI:60240"/>
        <label>2</label>
    </ligand>
</feature>
<accession>A0A7I8D934</accession>
<feature type="binding site" evidence="2">
    <location>
        <position position="109"/>
    </location>
    <ligand>
        <name>a divalent metal cation</name>
        <dbReference type="ChEBI" id="CHEBI:60240"/>
        <label>1</label>
    </ligand>
</feature>
<dbReference type="PANTHER" id="PTHR46124">
    <property type="entry name" value="D-AMINOACYL-TRNA DEACYLASE"/>
    <property type="match status" value="1"/>
</dbReference>
<feature type="binding site" evidence="2">
    <location>
        <position position="224"/>
    </location>
    <ligand>
        <name>a divalent metal cation</name>
        <dbReference type="ChEBI" id="CHEBI:60240"/>
        <label>1</label>
    </ligand>
</feature>
<feature type="binding site" evidence="2">
    <location>
        <position position="7"/>
    </location>
    <ligand>
        <name>a divalent metal cation</name>
        <dbReference type="ChEBI" id="CHEBI:60240"/>
        <label>1</label>
    </ligand>
</feature>
<keyword evidence="1" id="KW-0378">Hydrolase</keyword>